<dbReference type="InterPro" id="IPR008928">
    <property type="entry name" value="6-hairpin_glycosidase_sf"/>
</dbReference>
<dbReference type="Pfam" id="PF08531">
    <property type="entry name" value="Bac_rhamnosid_N"/>
    <property type="match status" value="1"/>
</dbReference>
<keyword evidence="3" id="KW-0378">Hydrolase</keyword>
<reference evidence="8 9" key="1">
    <citation type="submission" date="2016-08" db="EMBL/GenBank/DDBJ databases">
        <authorList>
            <person name="Seilhamer J.J."/>
        </authorList>
    </citation>
    <scope>NUCLEOTIDE SEQUENCE [LARGE SCALE GENOMIC DNA]</scope>
    <source>
        <strain evidence="8">ING2-E5A</strain>
    </source>
</reference>
<name>A0A1G4G998_9BACT</name>
<dbReference type="AlphaFoldDB" id="A0A1G4G998"/>
<dbReference type="EC" id="3.2.1.40" evidence="2"/>
<dbReference type="PROSITE" id="PS51257">
    <property type="entry name" value="PROKAR_LIPOPROTEIN"/>
    <property type="match status" value="1"/>
</dbReference>
<dbReference type="Pfam" id="PF17389">
    <property type="entry name" value="Bac_rhamnosid6H"/>
    <property type="match status" value="1"/>
</dbReference>
<feature type="domain" description="Alpha-L-rhamnosidase concanavalin-like" evidence="4">
    <location>
        <begin position="594"/>
        <end position="702"/>
    </location>
</feature>
<dbReference type="InterPro" id="IPR013737">
    <property type="entry name" value="Bac_rhamnosid_N"/>
</dbReference>
<feature type="domain" description="Alpha-L-rhamnosidase C-terminal" evidence="7">
    <location>
        <begin position="1066"/>
        <end position="1142"/>
    </location>
</feature>
<dbReference type="SUPFAM" id="SSF48208">
    <property type="entry name" value="Six-hairpin glycosidases"/>
    <property type="match status" value="1"/>
</dbReference>
<dbReference type="Gene3D" id="2.60.40.10">
    <property type="entry name" value="Immunoglobulins"/>
    <property type="match status" value="1"/>
</dbReference>
<keyword evidence="9" id="KW-1185">Reference proteome</keyword>
<dbReference type="PIRSF" id="PIRSF010631">
    <property type="entry name" value="A-rhamnsds"/>
    <property type="match status" value="1"/>
</dbReference>
<dbReference type="Proteomes" id="UP000178485">
    <property type="component" value="Chromosome i"/>
</dbReference>
<dbReference type="PANTHER" id="PTHR33307">
    <property type="entry name" value="ALPHA-RHAMNOSIDASE (EUROFUNG)"/>
    <property type="match status" value="1"/>
</dbReference>
<evidence type="ECO:0000259" key="5">
    <source>
        <dbReference type="Pfam" id="PF08531"/>
    </source>
</evidence>
<protein>
    <recommendedName>
        <fullName evidence="2">alpha-L-rhamnosidase</fullName>
        <ecNumber evidence="2">3.2.1.40</ecNumber>
    </recommendedName>
</protein>
<dbReference type="InterPro" id="IPR016007">
    <property type="entry name" value="Alpha_rhamnosid"/>
</dbReference>
<dbReference type="Pfam" id="PF25788">
    <property type="entry name" value="Ig_Rha78A_N"/>
    <property type="match status" value="1"/>
</dbReference>
<dbReference type="InterPro" id="IPR013783">
    <property type="entry name" value="Ig-like_fold"/>
</dbReference>
<evidence type="ECO:0000313" key="8">
    <source>
        <dbReference type="EMBL" id="SCM59082.1"/>
    </source>
</evidence>
<dbReference type="InterPro" id="IPR012341">
    <property type="entry name" value="6hp_glycosidase-like_sf"/>
</dbReference>
<gene>
    <name evidence="8" type="ORF">ING2E5A_2271</name>
</gene>
<feature type="domain" description="Alpha-L-rhamnosidase six-hairpin glycosidase" evidence="6">
    <location>
        <begin position="709"/>
        <end position="1062"/>
    </location>
</feature>
<proteinExistence type="predicted"/>
<dbReference type="STRING" id="1642646.ING2E5A_2271"/>
<evidence type="ECO:0000256" key="2">
    <source>
        <dbReference type="ARBA" id="ARBA00012652"/>
    </source>
</evidence>
<evidence type="ECO:0000256" key="3">
    <source>
        <dbReference type="ARBA" id="ARBA00022801"/>
    </source>
</evidence>
<dbReference type="Gene3D" id="2.60.420.10">
    <property type="entry name" value="Maltose phosphorylase, domain 3"/>
    <property type="match status" value="1"/>
</dbReference>
<sequence>MEIVTRKLILLALLFASLACSTTRLVSLRVEYEERPLGIDVGKPRFSWQMVSSRDGESQSAYQIIVTDEKGDEVWNSGKVSSTLSLNIPYGGRPLQPRTGYNWEVKVWTRHEKAVTASSWFETGLMDTSIRAWNEAKWIGGGEKELVLYPDYLPLFNISYTLRIDQASLSTKAGFIFGANDPRLLNRNRNIYNLQLDRDESYVEVELDISGLEKGETALLNIYRVGYAPGDRKEVPLHRLPVSRSLIGPDNRYEPHTITLKTMYGSTECYIDGQEENNRLGSAIINPIGNGWDFITFPQLCEIGLSVGPNQQATFTQIEVANYRVPNRTLFATTPEYREQWAPFLENNRITFRDGMFEVKGGDSGCFVTANIRRKSMPMLRTTFQARKSPIAKARLYITSRGIYQAYINGIQIGDDHFNPGLTQYNKHQMYQTYDVTEHLRPGANAMGVILGEGWWSGAVTYMGYLWNLFGDRQSLLSMLVITYTDGTEESVVSDPRSWSFYDEGPVVYSSFFQGEVYDARKEPLIEGWSESRYDDSAWKKAVEITPEGEITHDEVIEQQQMPAVNDFSDLKLIGQMGPTVKKVAELTAIGMEEVRPGLFVYDMGQNMAGIPHIELKGLPAGKEIRLRFAEVRYPNLPEFQENVGMVMLENIRGAMAQEIYITRGGDHEVIHPRFTLHGYRYVEITGTEHPLPLEAVKGWVLSSIHEPTSNYRSSNPKINRLWENIVWSSRGNFISIPTDCPQRNERMGWSGDISVFSRTATYMGYLPQFLRRHMVAMRDTQRKDGRFADVAPIGGGFGGILWGSAGITVAWESYLQYNDRELLEEHYGAMDAYIDYLMRHIDPETGIMTEGTLGDWLGPEQEKNDNSLLWEAYFIYDLQLMERIATVLGKQQDAARFRELLTARKAFFNRTYIDRESGKTIHSGFREPHRKGETIGTQTSYLLPLAFDICNDTVRERMVDQLLARIEHPGKEEFPPYSLMTGFIGTAWLNRVLSDLGHSETAYRIFQQTSYPSWLYSVDQGATTIWERLNSYTREHGFSGNNSMNSFNHYSFGAIGSWMLNHSAGIERDENEPGFKHFILQPEPDPTGEMTWAKGSYDSPYGRIESEWRLTGDRCNYRFKVPANTTATLYLPAPERAAVRVGNKGLTSSPLLEVTGEKGGKVIMELQPGEHRFTVRYRAGTILNPSISK</sequence>
<evidence type="ECO:0000259" key="7">
    <source>
        <dbReference type="Pfam" id="PF17390"/>
    </source>
</evidence>
<dbReference type="EMBL" id="LT608328">
    <property type="protein sequence ID" value="SCM59082.1"/>
    <property type="molecule type" value="Genomic_DNA"/>
</dbReference>
<evidence type="ECO:0000259" key="6">
    <source>
        <dbReference type="Pfam" id="PF17389"/>
    </source>
</evidence>
<dbReference type="InterPro" id="IPR035396">
    <property type="entry name" value="Bac_rhamnosid6H"/>
</dbReference>
<comment type="catalytic activity">
    <reaction evidence="1">
        <text>Hydrolysis of terminal non-reducing alpha-L-rhamnose residues in alpha-L-rhamnosides.</text>
        <dbReference type="EC" id="3.2.1.40"/>
    </reaction>
</comment>
<dbReference type="InterPro" id="IPR008902">
    <property type="entry name" value="Rhamnosid_concanavalin"/>
</dbReference>
<accession>A0A1G4G998</accession>
<dbReference type="KEGG" id="pmuc:ING2E5A_2271"/>
<dbReference type="GO" id="GO:0005975">
    <property type="term" value="P:carbohydrate metabolic process"/>
    <property type="evidence" value="ECO:0007669"/>
    <property type="project" value="InterPro"/>
</dbReference>
<dbReference type="Pfam" id="PF05592">
    <property type="entry name" value="Bac_rhamnosid"/>
    <property type="match status" value="1"/>
</dbReference>
<dbReference type="InterPro" id="IPR035398">
    <property type="entry name" value="Bac_rhamnosid_C"/>
</dbReference>
<dbReference type="RefSeq" id="WP_071137418.1">
    <property type="nucleotide sequence ID" value="NZ_DUQN01000090.1"/>
</dbReference>
<evidence type="ECO:0000313" key="9">
    <source>
        <dbReference type="Proteomes" id="UP000178485"/>
    </source>
</evidence>
<evidence type="ECO:0000256" key="1">
    <source>
        <dbReference type="ARBA" id="ARBA00001445"/>
    </source>
</evidence>
<evidence type="ECO:0000259" key="4">
    <source>
        <dbReference type="Pfam" id="PF05592"/>
    </source>
</evidence>
<feature type="domain" description="Bacterial alpha-L-rhamnosidase N-terminal" evidence="5">
    <location>
        <begin position="391"/>
        <end position="549"/>
    </location>
</feature>
<dbReference type="GO" id="GO:0030596">
    <property type="term" value="F:alpha-L-rhamnosidase activity"/>
    <property type="evidence" value="ECO:0007669"/>
    <property type="project" value="UniProtKB-EC"/>
</dbReference>
<dbReference type="PANTHER" id="PTHR33307:SF6">
    <property type="entry name" value="ALPHA-RHAMNOSIDASE (EUROFUNG)-RELATED"/>
    <property type="match status" value="1"/>
</dbReference>
<dbReference type="Gene3D" id="1.50.10.10">
    <property type="match status" value="1"/>
</dbReference>
<dbReference type="Pfam" id="PF17390">
    <property type="entry name" value="Bac_rhamnosid_C"/>
    <property type="match status" value="1"/>
</dbReference>
<organism evidence="8 9">
    <name type="scientific">Petrimonas mucosa</name>
    <dbReference type="NCBI Taxonomy" id="1642646"/>
    <lineage>
        <taxon>Bacteria</taxon>
        <taxon>Pseudomonadati</taxon>
        <taxon>Bacteroidota</taxon>
        <taxon>Bacteroidia</taxon>
        <taxon>Bacteroidales</taxon>
        <taxon>Dysgonomonadaceae</taxon>
        <taxon>Petrimonas</taxon>
    </lineage>
</organism>
<dbReference type="Gene3D" id="2.60.120.260">
    <property type="entry name" value="Galactose-binding domain-like"/>
    <property type="match status" value="2"/>
</dbReference>